<keyword evidence="4" id="KW-1134">Transmembrane beta strand</keyword>
<keyword evidence="3" id="KW-0813">Transport</keyword>
<dbReference type="PRINTS" id="PR00182">
    <property type="entry name" value="ECOLNEIPORIN"/>
</dbReference>
<dbReference type="Gene3D" id="2.40.160.10">
    <property type="entry name" value="Porin"/>
    <property type="match status" value="1"/>
</dbReference>
<dbReference type="GO" id="GO:0015288">
    <property type="term" value="F:porin activity"/>
    <property type="evidence" value="ECO:0007669"/>
    <property type="project" value="UniProtKB-KW"/>
</dbReference>
<evidence type="ECO:0000256" key="9">
    <source>
        <dbReference type="ARBA" id="ARBA00023136"/>
    </source>
</evidence>
<evidence type="ECO:0000313" key="13">
    <source>
        <dbReference type="Proteomes" id="UP000269265"/>
    </source>
</evidence>
<keyword evidence="7" id="KW-0406">Ion transport</keyword>
<protein>
    <submittedName>
        <fullName evidence="12">Porin</fullName>
    </submittedName>
</protein>
<keyword evidence="6" id="KW-0732">Signal</keyword>
<keyword evidence="5" id="KW-0812">Transmembrane</keyword>
<evidence type="ECO:0000256" key="8">
    <source>
        <dbReference type="ARBA" id="ARBA00023114"/>
    </source>
</evidence>
<comment type="caution">
    <text evidence="12">The sequence shown here is derived from an EMBL/GenBank/DDBJ whole genome shotgun (WGS) entry which is preliminary data.</text>
</comment>
<evidence type="ECO:0000256" key="10">
    <source>
        <dbReference type="ARBA" id="ARBA00023237"/>
    </source>
</evidence>
<dbReference type="Proteomes" id="UP000269265">
    <property type="component" value="Unassembled WGS sequence"/>
</dbReference>
<dbReference type="CDD" id="cd00342">
    <property type="entry name" value="gram_neg_porins"/>
    <property type="match status" value="1"/>
</dbReference>
<dbReference type="Pfam" id="PF13609">
    <property type="entry name" value="Porin_4"/>
    <property type="match status" value="1"/>
</dbReference>
<dbReference type="SUPFAM" id="SSF56935">
    <property type="entry name" value="Porins"/>
    <property type="match status" value="1"/>
</dbReference>
<accession>A0A3R8TQ84</accession>
<evidence type="ECO:0000256" key="2">
    <source>
        <dbReference type="ARBA" id="ARBA00011233"/>
    </source>
</evidence>
<dbReference type="InterPro" id="IPR001702">
    <property type="entry name" value="Porin_Gram-ve"/>
</dbReference>
<dbReference type="PRINTS" id="PR00184">
    <property type="entry name" value="NEISSPPORIN"/>
</dbReference>
<keyword evidence="8" id="KW-0626">Porin</keyword>
<evidence type="ECO:0000256" key="1">
    <source>
        <dbReference type="ARBA" id="ARBA00004571"/>
    </source>
</evidence>
<dbReference type="InterPro" id="IPR023614">
    <property type="entry name" value="Porin_dom_sf"/>
</dbReference>
<keyword evidence="10" id="KW-0998">Cell outer membrane</keyword>
<sequence length="348" mass="37159">MAQSSSGVTIYGILDVGIDRVSNVGGHGNTLVNTGVLVPNLLGFRGSEDLGGGLKAIYKLETQFAIDTGTTIGINGTSEGMWNHGAYVGLEGSMGKVTIGTLDDFMFSNLSVKRYGFGAMFPFVSLTFLRQGPFANLTPVGSFDFDRTGLTSRVSNSIRYDSPTIGGFNFGALYGLGEQSDSQSRNSTYSLGADYSSGPWTFTAAMINAKSPLINNGNDGLTSWGLGGRYDFSGGISTDFLYTNTKNTFTDAKIDSYEIGAIMSPTPTTRLIGQYTYMKGNDQLSNNKAHQINTGLHYLLSKRSNVYVQYSYQKASGDGDNAKAQLMLMGASSGSSQGVLRVGMFHAF</sequence>
<reference evidence="12 13" key="1">
    <citation type="submission" date="2018-12" db="EMBL/GenBank/DDBJ databases">
        <title>The whole draft genome of Aquabacterium sp. SJQ9.</title>
        <authorList>
            <person name="Sun L."/>
            <person name="Gao X."/>
            <person name="Chen W."/>
            <person name="Huang K."/>
        </authorList>
    </citation>
    <scope>NUCLEOTIDE SEQUENCE [LARGE SCALE GENOMIC DNA]</scope>
    <source>
        <strain evidence="12 13">SJQ9</strain>
    </source>
</reference>
<feature type="domain" description="Porin" evidence="11">
    <location>
        <begin position="1"/>
        <end position="317"/>
    </location>
</feature>
<comment type="subunit">
    <text evidence="2">Homotrimer.</text>
</comment>
<organism evidence="12 13">
    <name type="scientific">Aquabacterium soli</name>
    <dbReference type="NCBI Taxonomy" id="2493092"/>
    <lineage>
        <taxon>Bacteria</taxon>
        <taxon>Pseudomonadati</taxon>
        <taxon>Pseudomonadota</taxon>
        <taxon>Betaproteobacteria</taxon>
        <taxon>Burkholderiales</taxon>
        <taxon>Aquabacterium</taxon>
    </lineage>
</organism>
<dbReference type="InterPro" id="IPR033900">
    <property type="entry name" value="Gram_neg_porin_domain"/>
</dbReference>
<name>A0A3R8TQ84_9BURK</name>
<keyword evidence="9" id="KW-0472">Membrane</keyword>
<evidence type="ECO:0000256" key="7">
    <source>
        <dbReference type="ARBA" id="ARBA00023065"/>
    </source>
</evidence>
<evidence type="ECO:0000256" key="6">
    <source>
        <dbReference type="ARBA" id="ARBA00022729"/>
    </source>
</evidence>
<dbReference type="InterPro" id="IPR002299">
    <property type="entry name" value="Porin_Neis"/>
</dbReference>
<dbReference type="EMBL" id="RSED01000023">
    <property type="protein sequence ID" value="RRS02382.1"/>
    <property type="molecule type" value="Genomic_DNA"/>
</dbReference>
<gene>
    <name evidence="12" type="ORF">EIP75_20750</name>
</gene>
<dbReference type="PANTHER" id="PTHR34501:SF9">
    <property type="entry name" value="MAJOR OUTER MEMBRANE PROTEIN P.IA"/>
    <property type="match status" value="1"/>
</dbReference>
<evidence type="ECO:0000259" key="11">
    <source>
        <dbReference type="Pfam" id="PF13609"/>
    </source>
</evidence>
<evidence type="ECO:0000313" key="12">
    <source>
        <dbReference type="EMBL" id="RRS02382.1"/>
    </source>
</evidence>
<dbReference type="OrthoDB" id="5293374at2"/>
<evidence type="ECO:0000256" key="4">
    <source>
        <dbReference type="ARBA" id="ARBA00022452"/>
    </source>
</evidence>
<comment type="subcellular location">
    <subcellularLocation>
        <location evidence="1">Cell outer membrane</location>
        <topology evidence="1">Multi-pass membrane protein</topology>
    </subcellularLocation>
</comment>
<evidence type="ECO:0000256" key="3">
    <source>
        <dbReference type="ARBA" id="ARBA00022448"/>
    </source>
</evidence>
<keyword evidence="13" id="KW-1185">Reference proteome</keyword>
<dbReference type="PANTHER" id="PTHR34501">
    <property type="entry name" value="PROTEIN YDDL-RELATED"/>
    <property type="match status" value="1"/>
</dbReference>
<evidence type="ECO:0000256" key="5">
    <source>
        <dbReference type="ARBA" id="ARBA00022692"/>
    </source>
</evidence>
<dbReference type="InterPro" id="IPR050298">
    <property type="entry name" value="Gram-neg_bact_OMP"/>
</dbReference>
<dbReference type="GO" id="GO:0034220">
    <property type="term" value="P:monoatomic ion transmembrane transport"/>
    <property type="evidence" value="ECO:0007669"/>
    <property type="project" value="InterPro"/>
</dbReference>
<proteinExistence type="predicted"/>
<dbReference type="AlphaFoldDB" id="A0A3R8TQ84"/>
<dbReference type="GO" id="GO:0009279">
    <property type="term" value="C:cell outer membrane"/>
    <property type="evidence" value="ECO:0007669"/>
    <property type="project" value="UniProtKB-SubCell"/>
</dbReference>
<dbReference type="GO" id="GO:0046930">
    <property type="term" value="C:pore complex"/>
    <property type="evidence" value="ECO:0007669"/>
    <property type="project" value="UniProtKB-KW"/>
</dbReference>